<evidence type="ECO:0000256" key="7">
    <source>
        <dbReference type="ARBA" id="ARBA00022840"/>
    </source>
</evidence>
<evidence type="ECO:0000256" key="6">
    <source>
        <dbReference type="ARBA" id="ARBA00022777"/>
    </source>
</evidence>
<dbReference type="SUPFAM" id="SSF52540">
    <property type="entry name" value="P-loop containing nucleoside triphosphate hydrolases"/>
    <property type="match status" value="1"/>
</dbReference>
<accession>A0A496PJ71</accession>
<dbReference type="CDD" id="cd02021">
    <property type="entry name" value="GntK"/>
    <property type="match status" value="1"/>
</dbReference>
<dbReference type="FunFam" id="3.40.50.300:FF:000522">
    <property type="entry name" value="Gluconokinase"/>
    <property type="match status" value="1"/>
</dbReference>
<dbReference type="Gene3D" id="3.40.50.300">
    <property type="entry name" value="P-loop containing nucleotide triphosphate hydrolases"/>
    <property type="match status" value="1"/>
</dbReference>
<dbReference type="InterPro" id="IPR027417">
    <property type="entry name" value="P-loop_NTPase"/>
</dbReference>
<dbReference type="PANTHER" id="PTHR43442:SF3">
    <property type="entry name" value="GLUCONOKINASE-RELATED"/>
    <property type="match status" value="1"/>
</dbReference>
<evidence type="ECO:0000313" key="12">
    <source>
        <dbReference type="Proteomes" id="UP000273119"/>
    </source>
</evidence>
<evidence type="ECO:0000256" key="2">
    <source>
        <dbReference type="ARBA" id="ARBA00008420"/>
    </source>
</evidence>
<dbReference type="GO" id="GO:0005524">
    <property type="term" value="F:ATP binding"/>
    <property type="evidence" value="ECO:0007669"/>
    <property type="project" value="UniProtKB-KW"/>
</dbReference>
<gene>
    <name evidence="11" type="ORF">DWQ67_07880</name>
</gene>
<evidence type="ECO:0000256" key="1">
    <source>
        <dbReference type="ARBA" id="ARBA00004761"/>
    </source>
</evidence>
<dbReference type="PANTHER" id="PTHR43442">
    <property type="entry name" value="GLUCONOKINASE-RELATED"/>
    <property type="match status" value="1"/>
</dbReference>
<dbReference type="Proteomes" id="UP000273119">
    <property type="component" value="Unassembled WGS sequence"/>
</dbReference>
<comment type="catalytic activity">
    <reaction evidence="9 10">
        <text>D-gluconate + ATP = 6-phospho-D-gluconate + ADP + H(+)</text>
        <dbReference type="Rhea" id="RHEA:19433"/>
        <dbReference type="ChEBI" id="CHEBI:15378"/>
        <dbReference type="ChEBI" id="CHEBI:18391"/>
        <dbReference type="ChEBI" id="CHEBI:30616"/>
        <dbReference type="ChEBI" id="CHEBI:58759"/>
        <dbReference type="ChEBI" id="CHEBI:456216"/>
        <dbReference type="EC" id="2.7.1.12"/>
    </reaction>
</comment>
<comment type="similarity">
    <text evidence="2 10">Belongs to the gluconokinase GntK/GntV family.</text>
</comment>
<dbReference type="NCBIfam" id="TIGR01313">
    <property type="entry name" value="therm_gnt_kin"/>
    <property type="match status" value="1"/>
</dbReference>
<dbReference type="AlphaFoldDB" id="A0A496PJ71"/>
<keyword evidence="5 10" id="KW-0547">Nucleotide-binding</keyword>
<evidence type="ECO:0000256" key="8">
    <source>
        <dbReference type="ARBA" id="ARBA00023064"/>
    </source>
</evidence>
<dbReference type="Pfam" id="PF01202">
    <property type="entry name" value="SKI"/>
    <property type="match status" value="1"/>
</dbReference>
<evidence type="ECO:0000256" key="10">
    <source>
        <dbReference type="RuleBase" id="RU363066"/>
    </source>
</evidence>
<name>A0A496PJ71_9MICC</name>
<evidence type="ECO:0000256" key="5">
    <source>
        <dbReference type="ARBA" id="ARBA00022741"/>
    </source>
</evidence>
<keyword evidence="6 10" id="KW-0418">Kinase</keyword>
<reference evidence="11 12" key="1">
    <citation type="submission" date="2018-07" db="EMBL/GenBank/DDBJ databases">
        <title>Arthrobacter sp. nov., isolated from raw cow's milk with high bacterial count.</title>
        <authorList>
            <person name="Hahne J."/>
            <person name="Isele D."/>
            <person name="Lipski A."/>
        </authorList>
    </citation>
    <scope>NUCLEOTIDE SEQUENCE [LARGE SCALE GENOMIC DNA]</scope>
    <source>
        <strain evidence="11 12">JZ R-183</strain>
    </source>
</reference>
<evidence type="ECO:0000313" key="11">
    <source>
        <dbReference type="EMBL" id="RKW70552.1"/>
    </source>
</evidence>
<dbReference type="InterPro" id="IPR031322">
    <property type="entry name" value="Shikimate/glucono_kinase"/>
</dbReference>
<evidence type="ECO:0000256" key="4">
    <source>
        <dbReference type="ARBA" id="ARBA00022679"/>
    </source>
</evidence>
<dbReference type="GO" id="GO:0019521">
    <property type="term" value="P:D-gluconate metabolic process"/>
    <property type="evidence" value="ECO:0007669"/>
    <property type="project" value="UniProtKB-KW"/>
</dbReference>
<keyword evidence="4 10" id="KW-0808">Transferase</keyword>
<protein>
    <recommendedName>
        <fullName evidence="3 10">Gluconokinase</fullName>
        <ecNumber evidence="3 10">2.7.1.12</ecNumber>
    </recommendedName>
</protein>
<keyword evidence="12" id="KW-1185">Reference proteome</keyword>
<evidence type="ECO:0000256" key="3">
    <source>
        <dbReference type="ARBA" id="ARBA00012054"/>
    </source>
</evidence>
<organism evidence="11 12">
    <name type="scientific">Galactobacter caseinivorans</name>
    <dbReference type="NCBI Taxonomy" id="2676123"/>
    <lineage>
        <taxon>Bacteria</taxon>
        <taxon>Bacillati</taxon>
        <taxon>Actinomycetota</taxon>
        <taxon>Actinomycetes</taxon>
        <taxon>Micrococcales</taxon>
        <taxon>Micrococcaceae</taxon>
        <taxon>Galactobacter</taxon>
    </lineage>
</organism>
<dbReference type="RefSeq" id="WP_121485203.1">
    <property type="nucleotide sequence ID" value="NZ_QQXL01000004.1"/>
</dbReference>
<comment type="caution">
    <text evidence="11">The sequence shown here is derived from an EMBL/GenBank/DDBJ whole genome shotgun (WGS) entry which is preliminary data.</text>
</comment>
<comment type="pathway">
    <text evidence="1">Carbohydrate acid metabolism.</text>
</comment>
<dbReference type="EC" id="2.7.1.12" evidence="3 10"/>
<sequence length="171" mass="18658">MGISGSGKTTLATSLSQELGWPFAEADEFHPESNINKMSAGIPLTDEDRWPWLGSIRDWMSQHADNGSGSVVTCSALKREYRELLETARGRVVFLQITAPTEVIEDRMNHREGHFMPASLLPSQLATLEPLEPDEDGHMLPNNGSPQDLLTDALAGLTDLLGADPHGRNLA</sequence>
<keyword evidence="8" id="KW-0311">Gluconate utilization</keyword>
<proteinExistence type="inferred from homology"/>
<dbReference type="EMBL" id="QQXL01000004">
    <property type="protein sequence ID" value="RKW70552.1"/>
    <property type="molecule type" value="Genomic_DNA"/>
</dbReference>
<dbReference type="GO" id="GO:0005737">
    <property type="term" value="C:cytoplasm"/>
    <property type="evidence" value="ECO:0007669"/>
    <property type="project" value="TreeGrafter"/>
</dbReference>
<dbReference type="GO" id="GO:0046316">
    <property type="term" value="F:gluconokinase activity"/>
    <property type="evidence" value="ECO:0007669"/>
    <property type="project" value="UniProtKB-EC"/>
</dbReference>
<dbReference type="InterPro" id="IPR006001">
    <property type="entry name" value="Therm_gnt_kin"/>
</dbReference>
<evidence type="ECO:0000256" key="9">
    <source>
        <dbReference type="ARBA" id="ARBA00048090"/>
    </source>
</evidence>
<keyword evidence="7 10" id="KW-0067">ATP-binding</keyword>